<evidence type="ECO:0000313" key="5">
    <source>
        <dbReference type="EMBL" id="MBW0530276.1"/>
    </source>
</evidence>
<dbReference type="EMBL" id="AVOT02035849">
    <property type="protein sequence ID" value="MBW0530276.1"/>
    <property type="molecule type" value="Genomic_DNA"/>
</dbReference>
<organism evidence="5 6">
    <name type="scientific">Austropuccinia psidii MF-1</name>
    <dbReference type="NCBI Taxonomy" id="1389203"/>
    <lineage>
        <taxon>Eukaryota</taxon>
        <taxon>Fungi</taxon>
        <taxon>Dikarya</taxon>
        <taxon>Basidiomycota</taxon>
        <taxon>Pucciniomycotina</taxon>
        <taxon>Pucciniomycetes</taxon>
        <taxon>Pucciniales</taxon>
        <taxon>Sphaerophragmiaceae</taxon>
        <taxon>Austropuccinia</taxon>
    </lineage>
</organism>
<reference evidence="5" key="1">
    <citation type="submission" date="2021-03" db="EMBL/GenBank/DDBJ databases">
        <title>Draft genome sequence of rust myrtle Austropuccinia psidii MF-1, a brazilian biotype.</title>
        <authorList>
            <person name="Quecine M.C."/>
            <person name="Pachon D.M.R."/>
            <person name="Bonatelli M.L."/>
            <person name="Correr F.H."/>
            <person name="Franceschini L.M."/>
            <person name="Leite T.F."/>
            <person name="Margarido G.R.A."/>
            <person name="Almeida C.A."/>
            <person name="Ferrarezi J.A."/>
            <person name="Labate C.A."/>
        </authorList>
    </citation>
    <scope>NUCLEOTIDE SEQUENCE</scope>
    <source>
        <strain evidence="5">MF-1</strain>
    </source>
</reference>
<dbReference type="InterPro" id="IPR036875">
    <property type="entry name" value="Znf_CCHC_sf"/>
</dbReference>
<keyword evidence="2" id="KW-0479">Metal-binding</keyword>
<feature type="domain" description="CCHC-type" evidence="4">
    <location>
        <begin position="113"/>
        <end position="129"/>
    </location>
</feature>
<keyword evidence="2" id="KW-0862">Zinc</keyword>
<dbReference type="InterPro" id="IPR001878">
    <property type="entry name" value="Znf_CCHC"/>
</dbReference>
<feature type="compositionally biased region" description="Basic and acidic residues" evidence="3">
    <location>
        <begin position="90"/>
        <end position="107"/>
    </location>
</feature>
<sequence length="199" mass="23046">MENSFEEAIFNIERDRPMSWFLEQKDRLTALHPDMSETMINKRILRKCGGDLEHAIRRRCIEPCSKEDYINSMEDITTRTKIGRNWYKPPMDKKTSGKPISKPDKPHGKAPLKCHKCGSKSHLANTCPKKTRINEIEVDKAEDTKETNNVSLHYSDSEPSEEEVPDELSIENINVSFEVTEVDTNLTEYSDEYMDLIHV</sequence>
<evidence type="ECO:0000259" key="4">
    <source>
        <dbReference type="PROSITE" id="PS50158"/>
    </source>
</evidence>
<feature type="region of interest" description="Disordered" evidence="3">
    <location>
        <begin position="138"/>
        <end position="166"/>
    </location>
</feature>
<evidence type="ECO:0000313" key="6">
    <source>
        <dbReference type="Proteomes" id="UP000765509"/>
    </source>
</evidence>
<dbReference type="AlphaFoldDB" id="A0A9Q3I5A1"/>
<proteinExistence type="predicted"/>
<feature type="region of interest" description="Disordered" evidence="3">
    <location>
        <begin position="84"/>
        <end position="112"/>
    </location>
</feature>
<keyword evidence="1" id="KW-0507">mRNA processing</keyword>
<dbReference type="GO" id="GO:0008270">
    <property type="term" value="F:zinc ion binding"/>
    <property type="evidence" value="ECO:0007669"/>
    <property type="project" value="UniProtKB-KW"/>
</dbReference>
<dbReference type="GO" id="GO:0006397">
    <property type="term" value="P:mRNA processing"/>
    <property type="evidence" value="ECO:0007669"/>
    <property type="project" value="UniProtKB-KW"/>
</dbReference>
<dbReference type="CDD" id="cd14279">
    <property type="entry name" value="CUE"/>
    <property type="match status" value="1"/>
</dbReference>
<name>A0A9Q3I5A1_9BASI</name>
<dbReference type="PROSITE" id="PS50158">
    <property type="entry name" value="ZF_CCHC"/>
    <property type="match status" value="1"/>
</dbReference>
<evidence type="ECO:0000256" key="2">
    <source>
        <dbReference type="PROSITE-ProRule" id="PRU00047"/>
    </source>
</evidence>
<evidence type="ECO:0000256" key="1">
    <source>
        <dbReference type="ARBA" id="ARBA00022664"/>
    </source>
</evidence>
<keyword evidence="6" id="KW-1185">Reference proteome</keyword>
<dbReference type="SUPFAM" id="SSF57756">
    <property type="entry name" value="Retrovirus zinc finger-like domains"/>
    <property type="match status" value="1"/>
</dbReference>
<evidence type="ECO:0000256" key="3">
    <source>
        <dbReference type="SAM" id="MobiDB-lite"/>
    </source>
</evidence>
<accession>A0A9Q3I5A1</accession>
<comment type="caution">
    <text evidence="5">The sequence shown here is derived from an EMBL/GenBank/DDBJ whole genome shotgun (WGS) entry which is preliminary data.</text>
</comment>
<dbReference type="Proteomes" id="UP000765509">
    <property type="component" value="Unassembled WGS sequence"/>
</dbReference>
<dbReference type="OrthoDB" id="3419290at2759"/>
<gene>
    <name evidence="5" type="ORF">O181_069991</name>
</gene>
<protein>
    <recommendedName>
        <fullName evidence="4">CCHC-type domain-containing protein</fullName>
    </recommendedName>
</protein>
<dbReference type="GO" id="GO:0003676">
    <property type="term" value="F:nucleic acid binding"/>
    <property type="evidence" value="ECO:0007669"/>
    <property type="project" value="InterPro"/>
</dbReference>
<keyword evidence="2" id="KW-0863">Zinc-finger</keyword>